<name>A0A2M8L5Y2_9BACT</name>
<protein>
    <recommendedName>
        <fullName evidence="3">FAD/NAD(P)-binding domain-containing protein</fullName>
    </recommendedName>
</protein>
<dbReference type="AlphaFoldDB" id="A0A2M8L5Y2"/>
<dbReference type="GO" id="GO:0016491">
    <property type="term" value="F:oxidoreductase activity"/>
    <property type="evidence" value="ECO:0007669"/>
    <property type="project" value="UniProtKB-KW"/>
</dbReference>
<proteinExistence type="predicted"/>
<evidence type="ECO:0000259" key="3">
    <source>
        <dbReference type="Pfam" id="PF07992"/>
    </source>
</evidence>
<evidence type="ECO:0000313" key="5">
    <source>
        <dbReference type="Proteomes" id="UP000229500"/>
    </source>
</evidence>
<feature type="domain" description="FAD/NAD(P)-binding" evidence="3">
    <location>
        <begin position="4"/>
        <end position="169"/>
    </location>
</feature>
<dbReference type="SUPFAM" id="SSF51905">
    <property type="entry name" value="FAD/NAD(P)-binding domain"/>
    <property type="match status" value="1"/>
</dbReference>
<sequence length="196" mass="21184">MGRGVSYCTTCDVTFFRGKTVALIGGSNAAVAGAVHAANFAKKVYIIYRRDQLRAEPMWTEEALANAKIEVIYKTNITEILGDGAKVAGVKLDRSYQNSSKLDLDGVFVEIGGVPVSSLLKTLGVKIDKNGYVDVDKWMKTNIEGLFAAGDFTDESEVLKQAITACSQGAVAAFSAFKYLTKKQGRSSGKNHINMR</sequence>
<dbReference type="Proteomes" id="UP000229500">
    <property type="component" value="Unassembled WGS sequence"/>
</dbReference>
<dbReference type="PRINTS" id="PR00469">
    <property type="entry name" value="PNDRDTASEII"/>
</dbReference>
<evidence type="ECO:0000256" key="2">
    <source>
        <dbReference type="ARBA" id="ARBA00023002"/>
    </source>
</evidence>
<gene>
    <name evidence="4" type="ORF">COU96_01150</name>
</gene>
<evidence type="ECO:0000313" key="4">
    <source>
        <dbReference type="EMBL" id="PJE69188.1"/>
    </source>
</evidence>
<keyword evidence="2" id="KW-0560">Oxidoreductase</keyword>
<dbReference type="PANTHER" id="PTHR48105">
    <property type="entry name" value="THIOREDOXIN REDUCTASE 1-RELATED-RELATED"/>
    <property type="match status" value="1"/>
</dbReference>
<organism evidence="4 5">
    <name type="scientific">Candidatus Shapirobacteria bacterium CG10_big_fil_rev_8_21_14_0_10_38_14</name>
    <dbReference type="NCBI Taxonomy" id="1974483"/>
    <lineage>
        <taxon>Bacteria</taxon>
        <taxon>Candidatus Shapironibacteriota</taxon>
    </lineage>
</organism>
<dbReference type="Gene3D" id="3.50.50.60">
    <property type="entry name" value="FAD/NAD(P)-binding domain"/>
    <property type="match status" value="2"/>
</dbReference>
<dbReference type="PRINTS" id="PR00368">
    <property type="entry name" value="FADPNR"/>
</dbReference>
<dbReference type="InterPro" id="IPR036188">
    <property type="entry name" value="FAD/NAD-bd_sf"/>
</dbReference>
<comment type="caution">
    <text evidence="4">The sequence shown here is derived from an EMBL/GenBank/DDBJ whole genome shotgun (WGS) entry which is preliminary data.</text>
</comment>
<dbReference type="Pfam" id="PF07992">
    <property type="entry name" value="Pyr_redox_2"/>
    <property type="match status" value="1"/>
</dbReference>
<evidence type="ECO:0000256" key="1">
    <source>
        <dbReference type="ARBA" id="ARBA00022630"/>
    </source>
</evidence>
<dbReference type="EMBL" id="PFEL01000049">
    <property type="protein sequence ID" value="PJE69188.1"/>
    <property type="molecule type" value="Genomic_DNA"/>
</dbReference>
<accession>A0A2M8L5Y2</accession>
<dbReference type="InterPro" id="IPR023753">
    <property type="entry name" value="FAD/NAD-binding_dom"/>
</dbReference>
<reference evidence="5" key="1">
    <citation type="submission" date="2017-09" db="EMBL/GenBank/DDBJ databases">
        <title>Depth-based differentiation of microbial function through sediment-hosted aquifers and enrichment of novel symbionts in the deep terrestrial subsurface.</title>
        <authorList>
            <person name="Probst A.J."/>
            <person name="Ladd B."/>
            <person name="Jarett J.K."/>
            <person name="Geller-Mcgrath D.E."/>
            <person name="Sieber C.M.K."/>
            <person name="Emerson J.B."/>
            <person name="Anantharaman K."/>
            <person name="Thomas B.C."/>
            <person name="Malmstrom R."/>
            <person name="Stieglmeier M."/>
            <person name="Klingl A."/>
            <person name="Woyke T."/>
            <person name="Ryan C.M."/>
            <person name="Banfield J.F."/>
        </authorList>
    </citation>
    <scope>NUCLEOTIDE SEQUENCE [LARGE SCALE GENOMIC DNA]</scope>
</reference>
<keyword evidence="1" id="KW-0285">Flavoprotein</keyword>
<dbReference type="InterPro" id="IPR050097">
    <property type="entry name" value="Ferredoxin-NADP_redctase_2"/>
</dbReference>